<keyword evidence="2" id="KW-0812">Transmembrane</keyword>
<dbReference type="CDD" id="cd05830">
    <property type="entry name" value="Sortase_E"/>
    <property type="match status" value="1"/>
</dbReference>
<accession>A0A0G0ATB4</accession>
<name>A0A0G0ATB4_9BACT</name>
<dbReference type="InterPro" id="IPR042003">
    <property type="entry name" value="Sortase_E"/>
</dbReference>
<gene>
    <name evidence="3" type="ORF">UR56_C0025G0009</name>
</gene>
<dbReference type="Pfam" id="PF04203">
    <property type="entry name" value="Sortase"/>
    <property type="match status" value="1"/>
</dbReference>
<evidence type="ECO:0000313" key="3">
    <source>
        <dbReference type="EMBL" id="KKP60358.1"/>
    </source>
</evidence>
<keyword evidence="2" id="KW-1133">Transmembrane helix</keyword>
<reference evidence="3 4" key="1">
    <citation type="journal article" date="2015" name="Nature">
        <title>rRNA introns, odd ribosomes, and small enigmatic genomes across a large radiation of phyla.</title>
        <authorList>
            <person name="Brown C.T."/>
            <person name="Hug L.A."/>
            <person name="Thomas B.C."/>
            <person name="Sharon I."/>
            <person name="Castelle C.J."/>
            <person name="Singh A."/>
            <person name="Wilkins M.J."/>
            <person name="Williams K.H."/>
            <person name="Banfield J.F."/>
        </authorList>
    </citation>
    <scope>NUCLEOTIDE SEQUENCE [LARGE SCALE GENOMIC DNA]</scope>
</reference>
<organism evidence="3 4">
    <name type="scientific">Candidatus Roizmanbacteria bacterium GW2011_GWC2_34_23</name>
    <dbReference type="NCBI Taxonomy" id="1618484"/>
    <lineage>
        <taxon>Bacteria</taxon>
        <taxon>Candidatus Roizmaniibacteriota</taxon>
    </lineage>
</organism>
<protein>
    <submittedName>
        <fullName evidence="3">Sortase family protein (Fimbrial associated sortase-like protein)</fullName>
    </submittedName>
</protein>
<dbReference type="GO" id="GO:0016787">
    <property type="term" value="F:hydrolase activity"/>
    <property type="evidence" value="ECO:0007669"/>
    <property type="project" value="UniProtKB-KW"/>
</dbReference>
<dbReference type="InterPro" id="IPR005754">
    <property type="entry name" value="Sortase"/>
</dbReference>
<sequence>MSYTKIKKSHLIRHHIHRLKTSEYAQILILRTIGNFLLFASLFMIVKTFWQPVKEELIYFVNVKIQKKYIVAGSPEEQLRQGLSLNKDSPYIKKGLLAQAFNIKSVEILTPEDPNFSIVIPKIGANAKVLSNIDASDENIYLNALNKGVAHTLGTAFPGEGGHIFLFAHSTDYFWNISSYNAIFYLLYKLEKNDEVNIFYKGQRYVYRVIGQEIVDPSQVQYLTRKTNREFLTLQTCWPPGTTLKRLLIFAVRVAE</sequence>
<dbReference type="STRING" id="1618484.UR56_C0025G0009"/>
<dbReference type="Gene3D" id="2.40.260.10">
    <property type="entry name" value="Sortase"/>
    <property type="match status" value="1"/>
</dbReference>
<dbReference type="InterPro" id="IPR023365">
    <property type="entry name" value="Sortase_dom-sf"/>
</dbReference>
<dbReference type="Proteomes" id="UP000034004">
    <property type="component" value="Unassembled WGS sequence"/>
</dbReference>
<proteinExistence type="predicted"/>
<evidence type="ECO:0000256" key="2">
    <source>
        <dbReference type="SAM" id="Phobius"/>
    </source>
</evidence>
<keyword evidence="2" id="KW-0472">Membrane</keyword>
<dbReference type="NCBIfam" id="TIGR01076">
    <property type="entry name" value="sortase_fam"/>
    <property type="match status" value="1"/>
</dbReference>
<dbReference type="AlphaFoldDB" id="A0A0G0ATB4"/>
<dbReference type="SUPFAM" id="SSF63817">
    <property type="entry name" value="Sortase"/>
    <property type="match status" value="1"/>
</dbReference>
<evidence type="ECO:0000256" key="1">
    <source>
        <dbReference type="ARBA" id="ARBA00022801"/>
    </source>
</evidence>
<comment type="caution">
    <text evidence="3">The sequence shown here is derived from an EMBL/GenBank/DDBJ whole genome shotgun (WGS) entry which is preliminary data.</text>
</comment>
<evidence type="ECO:0000313" key="4">
    <source>
        <dbReference type="Proteomes" id="UP000034004"/>
    </source>
</evidence>
<keyword evidence="1" id="KW-0378">Hydrolase</keyword>
<dbReference type="EMBL" id="LBPR01000025">
    <property type="protein sequence ID" value="KKP60358.1"/>
    <property type="molecule type" value="Genomic_DNA"/>
</dbReference>
<feature type="transmembrane region" description="Helical" evidence="2">
    <location>
        <begin position="28"/>
        <end position="50"/>
    </location>
</feature>